<evidence type="ECO:0000313" key="1">
    <source>
        <dbReference type="EMBL" id="TFZ04817.1"/>
    </source>
</evidence>
<reference evidence="1 2" key="1">
    <citation type="submission" date="2019-03" db="EMBL/GenBank/DDBJ databases">
        <title>Ramlibacter rhizophilus CCTCC AB2015357, whole genome shotgun sequence.</title>
        <authorList>
            <person name="Zhang X."/>
            <person name="Feng G."/>
            <person name="Zhu H."/>
        </authorList>
    </citation>
    <scope>NUCLEOTIDE SEQUENCE [LARGE SCALE GENOMIC DNA]</scope>
    <source>
        <strain evidence="1 2">CCTCC AB2015357</strain>
    </source>
</reference>
<accession>A0A4Z0BZN5</accession>
<protein>
    <submittedName>
        <fullName evidence="1">Uncharacterized protein</fullName>
    </submittedName>
</protein>
<evidence type="ECO:0000313" key="2">
    <source>
        <dbReference type="Proteomes" id="UP000297564"/>
    </source>
</evidence>
<dbReference type="AlphaFoldDB" id="A0A4Z0BZN5"/>
<sequence>MEDFRTAPATRSVWSVSPSSADALTVDTDRHGNVVIRHRDAFDEVETMMVIPGDYALRLAEAIGLAAAGGAHARKA</sequence>
<proteinExistence type="predicted"/>
<dbReference type="RefSeq" id="WP_135283699.1">
    <property type="nucleotide sequence ID" value="NZ_SMLL01000001.1"/>
</dbReference>
<keyword evidence="2" id="KW-1185">Reference proteome</keyword>
<dbReference type="Proteomes" id="UP000297564">
    <property type="component" value="Unassembled WGS sequence"/>
</dbReference>
<dbReference type="EMBL" id="SMLL01000001">
    <property type="protein sequence ID" value="TFZ04817.1"/>
    <property type="molecule type" value="Genomic_DNA"/>
</dbReference>
<organism evidence="1 2">
    <name type="scientific">Ramlibacter rhizophilus</name>
    <dbReference type="NCBI Taxonomy" id="1781167"/>
    <lineage>
        <taxon>Bacteria</taxon>
        <taxon>Pseudomonadati</taxon>
        <taxon>Pseudomonadota</taxon>
        <taxon>Betaproteobacteria</taxon>
        <taxon>Burkholderiales</taxon>
        <taxon>Comamonadaceae</taxon>
        <taxon>Ramlibacter</taxon>
    </lineage>
</organism>
<name>A0A4Z0BZN5_9BURK</name>
<gene>
    <name evidence="1" type="ORF">EZ242_03440</name>
</gene>
<comment type="caution">
    <text evidence="1">The sequence shown here is derived from an EMBL/GenBank/DDBJ whole genome shotgun (WGS) entry which is preliminary data.</text>
</comment>